<proteinExistence type="predicted"/>
<accession>A0ACB7SRQ3</accession>
<reference evidence="1" key="1">
    <citation type="submission" date="2020-05" db="EMBL/GenBank/DDBJ databases">
        <title>Large-scale comparative analyses of tick genomes elucidate their genetic diversity and vector capacities.</title>
        <authorList>
            <person name="Jia N."/>
            <person name="Wang J."/>
            <person name="Shi W."/>
            <person name="Du L."/>
            <person name="Sun Y."/>
            <person name="Zhan W."/>
            <person name="Jiang J."/>
            <person name="Wang Q."/>
            <person name="Zhang B."/>
            <person name="Ji P."/>
            <person name="Sakyi L.B."/>
            <person name="Cui X."/>
            <person name="Yuan T."/>
            <person name="Jiang B."/>
            <person name="Yang W."/>
            <person name="Lam T.T.-Y."/>
            <person name="Chang Q."/>
            <person name="Ding S."/>
            <person name="Wang X."/>
            <person name="Zhu J."/>
            <person name="Ruan X."/>
            <person name="Zhao L."/>
            <person name="Wei J."/>
            <person name="Que T."/>
            <person name="Du C."/>
            <person name="Cheng J."/>
            <person name="Dai P."/>
            <person name="Han X."/>
            <person name="Huang E."/>
            <person name="Gao Y."/>
            <person name="Liu J."/>
            <person name="Shao H."/>
            <person name="Ye R."/>
            <person name="Li L."/>
            <person name="Wei W."/>
            <person name="Wang X."/>
            <person name="Wang C."/>
            <person name="Yang T."/>
            <person name="Huo Q."/>
            <person name="Li W."/>
            <person name="Guo W."/>
            <person name="Chen H."/>
            <person name="Zhou L."/>
            <person name="Ni X."/>
            <person name="Tian J."/>
            <person name="Zhou Y."/>
            <person name="Sheng Y."/>
            <person name="Liu T."/>
            <person name="Pan Y."/>
            <person name="Xia L."/>
            <person name="Li J."/>
            <person name="Zhao F."/>
            <person name="Cao W."/>
        </authorList>
    </citation>
    <scope>NUCLEOTIDE SEQUENCE</scope>
    <source>
        <strain evidence="1">Hyas-2018</strain>
    </source>
</reference>
<dbReference type="EMBL" id="CM023483">
    <property type="protein sequence ID" value="KAH6937305.1"/>
    <property type="molecule type" value="Genomic_DNA"/>
</dbReference>
<protein>
    <submittedName>
        <fullName evidence="1">Uncharacterized protein</fullName>
    </submittedName>
</protein>
<gene>
    <name evidence="1" type="ORF">HPB50_026500</name>
</gene>
<sequence length="93" mass="10389">MMTPGKDDAREALARSGYRGTDTEYHLLEQRDCGTSSRISGKFVCGVEEGRVHSTLNEGDHEVVRGAASRARRLWRLLGISCVLHRTFRPMVA</sequence>
<organism evidence="1 2">
    <name type="scientific">Hyalomma asiaticum</name>
    <name type="common">Tick</name>
    <dbReference type="NCBI Taxonomy" id="266040"/>
    <lineage>
        <taxon>Eukaryota</taxon>
        <taxon>Metazoa</taxon>
        <taxon>Ecdysozoa</taxon>
        <taxon>Arthropoda</taxon>
        <taxon>Chelicerata</taxon>
        <taxon>Arachnida</taxon>
        <taxon>Acari</taxon>
        <taxon>Parasitiformes</taxon>
        <taxon>Ixodida</taxon>
        <taxon>Ixodoidea</taxon>
        <taxon>Ixodidae</taxon>
        <taxon>Hyalomminae</taxon>
        <taxon>Hyalomma</taxon>
    </lineage>
</organism>
<keyword evidence="2" id="KW-1185">Reference proteome</keyword>
<comment type="caution">
    <text evidence="1">The sequence shown here is derived from an EMBL/GenBank/DDBJ whole genome shotgun (WGS) entry which is preliminary data.</text>
</comment>
<evidence type="ECO:0000313" key="2">
    <source>
        <dbReference type="Proteomes" id="UP000821845"/>
    </source>
</evidence>
<name>A0ACB7SRQ3_HYAAI</name>
<evidence type="ECO:0000313" key="1">
    <source>
        <dbReference type="EMBL" id="KAH6937305.1"/>
    </source>
</evidence>
<dbReference type="Proteomes" id="UP000821845">
    <property type="component" value="Chromosome 3"/>
</dbReference>